<dbReference type="EMBL" id="AVOT02052858">
    <property type="protein sequence ID" value="MBW0547756.1"/>
    <property type="molecule type" value="Genomic_DNA"/>
</dbReference>
<evidence type="ECO:0000313" key="1">
    <source>
        <dbReference type="EMBL" id="MBW0547756.1"/>
    </source>
</evidence>
<organism evidence="1 2">
    <name type="scientific">Austropuccinia psidii MF-1</name>
    <dbReference type="NCBI Taxonomy" id="1389203"/>
    <lineage>
        <taxon>Eukaryota</taxon>
        <taxon>Fungi</taxon>
        <taxon>Dikarya</taxon>
        <taxon>Basidiomycota</taxon>
        <taxon>Pucciniomycotina</taxon>
        <taxon>Pucciniomycetes</taxon>
        <taxon>Pucciniales</taxon>
        <taxon>Sphaerophragmiaceae</taxon>
        <taxon>Austropuccinia</taxon>
    </lineage>
</organism>
<sequence>MPHTHFTRQSLSPTLHTSILTPKGPLAIPCAFQVPNSSHVIPYAGPGSQCFTGQSLCWSRFLKLHTQILMSDASHALHMPILTHNGPHIILCSFAGAQHITRKSLYWSRFLTLHRPILIPNTSHAIIYACIITFGSPEDRQ</sequence>
<gene>
    <name evidence="1" type="ORF">O181_087471</name>
</gene>
<accession>A0A9Q3IPQ9</accession>
<dbReference type="Proteomes" id="UP000765509">
    <property type="component" value="Unassembled WGS sequence"/>
</dbReference>
<dbReference type="AlphaFoldDB" id="A0A9Q3IPQ9"/>
<name>A0A9Q3IPQ9_9BASI</name>
<reference evidence="1" key="1">
    <citation type="submission" date="2021-03" db="EMBL/GenBank/DDBJ databases">
        <title>Draft genome sequence of rust myrtle Austropuccinia psidii MF-1, a brazilian biotype.</title>
        <authorList>
            <person name="Quecine M.C."/>
            <person name="Pachon D.M.R."/>
            <person name="Bonatelli M.L."/>
            <person name="Correr F.H."/>
            <person name="Franceschini L.M."/>
            <person name="Leite T.F."/>
            <person name="Margarido G.R.A."/>
            <person name="Almeida C.A."/>
            <person name="Ferrarezi J.A."/>
            <person name="Labate C.A."/>
        </authorList>
    </citation>
    <scope>NUCLEOTIDE SEQUENCE</scope>
    <source>
        <strain evidence="1">MF-1</strain>
    </source>
</reference>
<comment type="caution">
    <text evidence="1">The sequence shown here is derived from an EMBL/GenBank/DDBJ whole genome shotgun (WGS) entry which is preliminary data.</text>
</comment>
<evidence type="ECO:0000313" key="2">
    <source>
        <dbReference type="Proteomes" id="UP000765509"/>
    </source>
</evidence>
<proteinExistence type="predicted"/>
<protein>
    <submittedName>
        <fullName evidence="1">Uncharacterized protein</fullName>
    </submittedName>
</protein>
<keyword evidence="2" id="KW-1185">Reference proteome</keyword>